<evidence type="ECO:0000256" key="4">
    <source>
        <dbReference type="ARBA" id="ARBA00023163"/>
    </source>
</evidence>
<dbReference type="GO" id="GO:0032993">
    <property type="term" value="C:protein-DNA complex"/>
    <property type="evidence" value="ECO:0007669"/>
    <property type="project" value="TreeGrafter"/>
</dbReference>
<proteinExistence type="inferred from homology"/>
<keyword evidence="2" id="KW-0805">Transcription regulation</keyword>
<dbReference type="PROSITE" id="PS50931">
    <property type="entry name" value="HTH_LYSR"/>
    <property type="match status" value="1"/>
</dbReference>
<accession>A0A852X175</accession>
<dbReference type="InterPro" id="IPR036390">
    <property type="entry name" value="WH_DNA-bd_sf"/>
</dbReference>
<feature type="domain" description="HTH lysR-type" evidence="5">
    <location>
        <begin position="2"/>
        <end position="59"/>
    </location>
</feature>
<dbReference type="RefSeq" id="WP_179462314.1">
    <property type="nucleotide sequence ID" value="NZ_JACBZX010000001.1"/>
</dbReference>
<keyword evidence="3 6" id="KW-0238">DNA-binding</keyword>
<comment type="similarity">
    <text evidence="1">Belongs to the LysR transcriptional regulatory family.</text>
</comment>
<dbReference type="SUPFAM" id="SSF46785">
    <property type="entry name" value="Winged helix' DNA-binding domain"/>
    <property type="match status" value="1"/>
</dbReference>
<comment type="caution">
    <text evidence="6">The sequence shown here is derived from an EMBL/GenBank/DDBJ whole genome shotgun (WGS) entry which is preliminary data.</text>
</comment>
<dbReference type="EMBL" id="JACBZX010000001">
    <property type="protein sequence ID" value="NYG36866.1"/>
    <property type="molecule type" value="Genomic_DNA"/>
</dbReference>
<dbReference type="Gene3D" id="3.40.190.10">
    <property type="entry name" value="Periplasmic binding protein-like II"/>
    <property type="match status" value="2"/>
</dbReference>
<dbReference type="Gene3D" id="1.10.10.10">
    <property type="entry name" value="Winged helix-like DNA-binding domain superfamily/Winged helix DNA-binding domain"/>
    <property type="match status" value="1"/>
</dbReference>
<dbReference type="InterPro" id="IPR036388">
    <property type="entry name" value="WH-like_DNA-bd_sf"/>
</dbReference>
<gene>
    <name evidence="6" type="ORF">BJY28_001335</name>
</gene>
<keyword evidence="7" id="KW-1185">Reference proteome</keyword>
<dbReference type="Proteomes" id="UP000592181">
    <property type="component" value="Unassembled WGS sequence"/>
</dbReference>
<dbReference type="InterPro" id="IPR000847">
    <property type="entry name" value="LysR_HTH_N"/>
</dbReference>
<dbReference type="CDD" id="cd08423">
    <property type="entry name" value="PBP2_LTTR_like_6"/>
    <property type="match status" value="1"/>
</dbReference>
<name>A0A852X175_9MICO</name>
<evidence type="ECO:0000256" key="2">
    <source>
        <dbReference type="ARBA" id="ARBA00023015"/>
    </source>
</evidence>
<dbReference type="Pfam" id="PF03466">
    <property type="entry name" value="LysR_substrate"/>
    <property type="match status" value="1"/>
</dbReference>
<sequence>MFSPEHLVSLKAVVQEGTVLAAADQLGLSPSAISQQLSRLQKEVGQPVLVRQGRGLVPTDAAAILVQVADEMQYLEETARAELDRLGSEVAGRLTWASFPTALVGLLAPASALLRERHPALILTFHELEADLSLEPLRRGDVDVAVVHDWTDAHFTLPEGLRAGVLGTDIVDLVAPADHGLSLRDGAVDPDGLDGQSWIDDTPGVFSDWLLSALHTRGLDYRIAAQVDHYAGKLALVAARVGIGLVPRLGRPDLPEGIVALPLRDPPTRRIMVVHREASLRRPAVEAAVDAVREVWALDDELTPPVELPAAGPGGPRPGL</sequence>
<organism evidence="6 7">
    <name type="scientific">Janibacter alkaliphilus</name>
    <dbReference type="NCBI Taxonomy" id="1069963"/>
    <lineage>
        <taxon>Bacteria</taxon>
        <taxon>Bacillati</taxon>
        <taxon>Actinomycetota</taxon>
        <taxon>Actinomycetes</taxon>
        <taxon>Micrococcales</taxon>
        <taxon>Intrasporangiaceae</taxon>
        <taxon>Janibacter</taxon>
    </lineage>
</organism>
<dbReference type="PANTHER" id="PTHR30346:SF29">
    <property type="entry name" value="LYSR SUBSTRATE-BINDING"/>
    <property type="match status" value="1"/>
</dbReference>
<reference evidence="6 7" key="1">
    <citation type="submission" date="2020-07" db="EMBL/GenBank/DDBJ databases">
        <title>Sequencing the genomes of 1000 actinobacteria strains.</title>
        <authorList>
            <person name="Klenk H.-P."/>
        </authorList>
    </citation>
    <scope>NUCLEOTIDE SEQUENCE [LARGE SCALE GENOMIC DNA]</scope>
    <source>
        <strain evidence="6 7">DSM 24723</strain>
    </source>
</reference>
<evidence type="ECO:0000313" key="6">
    <source>
        <dbReference type="EMBL" id="NYG36866.1"/>
    </source>
</evidence>
<evidence type="ECO:0000313" key="7">
    <source>
        <dbReference type="Proteomes" id="UP000592181"/>
    </source>
</evidence>
<protein>
    <submittedName>
        <fullName evidence="6">DNA-binding transcriptional LysR family regulator</fullName>
    </submittedName>
</protein>
<evidence type="ECO:0000256" key="1">
    <source>
        <dbReference type="ARBA" id="ARBA00009437"/>
    </source>
</evidence>
<dbReference type="Pfam" id="PF00126">
    <property type="entry name" value="HTH_1"/>
    <property type="match status" value="1"/>
</dbReference>
<dbReference type="InterPro" id="IPR005119">
    <property type="entry name" value="LysR_subst-bd"/>
</dbReference>
<dbReference type="PANTHER" id="PTHR30346">
    <property type="entry name" value="TRANSCRIPTIONAL DUAL REGULATOR HCAR-RELATED"/>
    <property type="match status" value="1"/>
</dbReference>
<dbReference type="GO" id="GO:0003700">
    <property type="term" value="F:DNA-binding transcription factor activity"/>
    <property type="evidence" value="ECO:0007669"/>
    <property type="project" value="InterPro"/>
</dbReference>
<keyword evidence="4" id="KW-0804">Transcription</keyword>
<evidence type="ECO:0000256" key="3">
    <source>
        <dbReference type="ARBA" id="ARBA00023125"/>
    </source>
</evidence>
<dbReference type="AlphaFoldDB" id="A0A852X175"/>
<dbReference type="GO" id="GO:0003677">
    <property type="term" value="F:DNA binding"/>
    <property type="evidence" value="ECO:0007669"/>
    <property type="project" value="UniProtKB-KW"/>
</dbReference>
<evidence type="ECO:0000259" key="5">
    <source>
        <dbReference type="PROSITE" id="PS50931"/>
    </source>
</evidence>
<dbReference type="SUPFAM" id="SSF53850">
    <property type="entry name" value="Periplasmic binding protein-like II"/>
    <property type="match status" value="1"/>
</dbReference>